<keyword evidence="2 4" id="KW-0862">Zinc</keyword>
<dbReference type="Gene3D" id="3.90.180.10">
    <property type="entry name" value="Medium-chain alcohol dehydrogenases, catalytic domain"/>
    <property type="match status" value="2"/>
</dbReference>
<sequence length="328" mass="36343">MSVITRAALLKGPYDIELVEKELVCGENEVIVKNHLIGICGSDKNFYRGLMPKKTAEFRKDPKFPFELGHESGGVIVETGSKVTDYKVGDKVIAFGWNNNYADYFKTPTWQLQPVPDGLDMDIASLGEPISCAMYSGLNCGVQLGDIVVVMGGGFAGQIIAQCAKKKGAYKVILVDVLDGKLKLAKELGADMTINLKKENVKKVIDELTNGTGADVVVEAAGTQESFNMASDIIKHNGKFVFYSWVTQPITLDISRWHDDGLEFINTCLVHHTWHHRYVWVPDTLKPLQQGLIDVKSLITNEFKLSDIKKGFDMADKDDTAIKIVFRP</sequence>
<dbReference type="EMBL" id="JBGEWD010000008">
    <property type="protein sequence ID" value="MEY8000510.1"/>
    <property type="molecule type" value="Genomic_DNA"/>
</dbReference>
<evidence type="ECO:0000313" key="7">
    <source>
        <dbReference type="Proteomes" id="UP001564657"/>
    </source>
</evidence>
<comment type="caution">
    <text evidence="6">The sequence shown here is derived from an EMBL/GenBank/DDBJ whole genome shotgun (WGS) entry which is preliminary data.</text>
</comment>
<evidence type="ECO:0000313" key="6">
    <source>
        <dbReference type="EMBL" id="MEY8000510.1"/>
    </source>
</evidence>
<dbReference type="Gene3D" id="3.40.50.720">
    <property type="entry name" value="NAD(P)-binding Rossmann-like Domain"/>
    <property type="match status" value="1"/>
</dbReference>
<dbReference type="InterPro" id="IPR011032">
    <property type="entry name" value="GroES-like_sf"/>
</dbReference>
<gene>
    <name evidence="6" type="ORF">AB8U03_09945</name>
</gene>
<proteinExistence type="inferred from homology"/>
<dbReference type="Proteomes" id="UP001564657">
    <property type="component" value="Unassembled WGS sequence"/>
</dbReference>
<keyword evidence="1 4" id="KW-0479">Metal-binding</keyword>
<dbReference type="SUPFAM" id="SSF51735">
    <property type="entry name" value="NAD(P)-binding Rossmann-fold domains"/>
    <property type="match status" value="1"/>
</dbReference>
<dbReference type="InterPro" id="IPR036291">
    <property type="entry name" value="NAD(P)-bd_dom_sf"/>
</dbReference>
<dbReference type="RefSeq" id="WP_369704399.1">
    <property type="nucleotide sequence ID" value="NZ_JBGEWD010000008.1"/>
</dbReference>
<keyword evidence="3" id="KW-0560">Oxidoreductase</keyword>
<evidence type="ECO:0000256" key="4">
    <source>
        <dbReference type="RuleBase" id="RU361277"/>
    </source>
</evidence>
<reference evidence="6 7" key="1">
    <citation type="submission" date="2024-08" db="EMBL/GenBank/DDBJ databases">
        <title>Clostridium lapicellarii sp. nov., and Clostridium renhuaiense sp. nov., two species isolated from the mud in a fermentation cellar used for producing sauce-flavour Chinese liquors.</title>
        <authorList>
            <person name="Yang F."/>
            <person name="Wang H."/>
            <person name="Chen L.Q."/>
            <person name="Zhou N."/>
            <person name="Lu J.J."/>
            <person name="Pu X.X."/>
            <person name="Wan B."/>
            <person name="Wang L."/>
            <person name="Liu S.J."/>
        </authorList>
    </citation>
    <scope>NUCLEOTIDE SEQUENCE [LARGE SCALE GENOMIC DNA]</scope>
    <source>
        <strain evidence="6 7">MT-5</strain>
    </source>
</reference>
<dbReference type="InterPro" id="IPR002328">
    <property type="entry name" value="ADH_Zn_CS"/>
</dbReference>
<dbReference type="PANTHER" id="PTHR43401">
    <property type="entry name" value="L-THREONINE 3-DEHYDROGENASE"/>
    <property type="match status" value="1"/>
</dbReference>
<dbReference type="InterPro" id="IPR050129">
    <property type="entry name" value="Zn_alcohol_dh"/>
</dbReference>
<dbReference type="Pfam" id="PF08240">
    <property type="entry name" value="ADH_N"/>
    <property type="match status" value="1"/>
</dbReference>
<protein>
    <submittedName>
        <fullName evidence="6">Zinc-binding dehydrogenase</fullName>
    </submittedName>
</protein>
<comment type="cofactor">
    <cofactor evidence="4">
        <name>Zn(2+)</name>
        <dbReference type="ChEBI" id="CHEBI:29105"/>
    </cofactor>
</comment>
<comment type="similarity">
    <text evidence="4">Belongs to the zinc-containing alcohol dehydrogenase family.</text>
</comment>
<dbReference type="PROSITE" id="PS00059">
    <property type="entry name" value="ADH_ZINC"/>
    <property type="match status" value="1"/>
</dbReference>
<evidence type="ECO:0000256" key="2">
    <source>
        <dbReference type="ARBA" id="ARBA00022833"/>
    </source>
</evidence>
<dbReference type="SUPFAM" id="SSF50129">
    <property type="entry name" value="GroES-like"/>
    <property type="match status" value="1"/>
</dbReference>
<organism evidence="6 7">
    <name type="scientific">Clostridium moutaii</name>
    <dbReference type="NCBI Taxonomy" id="3240932"/>
    <lineage>
        <taxon>Bacteria</taxon>
        <taxon>Bacillati</taxon>
        <taxon>Bacillota</taxon>
        <taxon>Clostridia</taxon>
        <taxon>Eubacteriales</taxon>
        <taxon>Clostridiaceae</taxon>
        <taxon>Clostridium</taxon>
    </lineage>
</organism>
<dbReference type="PANTHER" id="PTHR43401:SF2">
    <property type="entry name" value="L-THREONINE 3-DEHYDROGENASE"/>
    <property type="match status" value="1"/>
</dbReference>
<dbReference type="InterPro" id="IPR013149">
    <property type="entry name" value="ADH-like_C"/>
</dbReference>
<dbReference type="InterPro" id="IPR020843">
    <property type="entry name" value="ER"/>
</dbReference>
<evidence type="ECO:0000259" key="5">
    <source>
        <dbReference type="SMART" id="SM00829"/>
    </source>
</evidence>
<evidence type="ECO:0000256" key="3">
    <source>
        <dbReference type="ARBA" id="ARBA00023002"/>
    </source>
</evidence>
<keyword evidence="7" id="KW-1185">Reference proteome</keyword>
<feature type="domain" description="Enoyl reductase (ER)" evidence="5">
    <location>
        <begin position="8"/>
        <end position="326"/>
    </location>
</feature>
<evidence type="ECO:0000256" key="1">
    <source>
        <dbReference type="ARBA" id="ARBA00022723"/>
    </source>
</evidence>
<accession>A0ABV4BSL6</accession>
<name>A0ABV4BSL6_9CLOT</name>
<dbReference type="InterPro" id="IPR013154">
    <property type="entry name" value="ADH-like_N"/>
</dbReference>
<dbReference type="SMART" id="SM00829">
    <property type="entry name" value="PKS_ER"/>
    <property type="match status" value="1"/>
</dbReference>
<dbReference type="Pfam" id="PF00107">
    <property type="entry name" value="ADH_zinc_N"/>
    <property type="match status" value="1"/>
</dbReference>